<dbReference type="AlphaFoldDB" id="A0AAV3YI43"/>
<name>A0AAV3YI43_9GAST</name>
<dbReference type="EMBL" id="BLXT01001025">
    <property type="protein sequence ID" value="GFN82648.1"/>
    <property type="molecule type" value="Genomic_DNA"/>
</dbReference>
<evidence type="ECO:0000313" key="1">
    <source>
        <dbReference type="EMBL" id="GFN82648.1"/>
    </source>
</evidence>
<comment type="caution">
    <text evidence="1">The sequence shown here is derived from an EMBL/GenBank/DDBJ whole genome shotgun (WGS) entry which is preliminary data.</text>
</comment>
<organism evidence="1 2">
    <name type="scientific">Plakobranchus ocellatus</name>
    <dbReference type="NCBI Taxonomy" id="259542"/>
    <lineage>
        <taxon>Eukaryota</taxon>
        <taxon>Metazoa</taxon>
        <taxon>Spiralia</taxon>
        <taxon>Lophotrochozoa</taxon>
        <taxon>Mollusca</taxon>
        <taxon>Gastropoda</taxon>
        <taxon>Heterobranchia</taxon>
        <taxon>Euthyneura</taxon>
        <taxon>Panpulmonata</taxon>
        <taxon>Sacoglossa</taxon>
        <taxon>Placobranchoidea</taxon>
        <taxon>Plakobranchidae</taxon>
        <taxon>Plakobranchus</taxon>
    </lineage>
</organism>
<accession>A0AAV3YI43</accession>
<dbReference type="Proteomes" id="UP000735302">
    <property type="component" value="Unassembled WGS sequence"/>
</dbReference>
<proteinExistence type="predicted"/>
<reference evidence="1 2" key="1">
    <citation type="journal article" date="2021" name="Elife">
        <title>Chloroplast acquisition without the gene transfer in kleptoplastic sea slugs, Plakobranchus ocellatus.</title>
        <authorList>
            <person name="Maeda T."/>
            <person name="Takahashi S."/>
            <person name="Yoshida T."/>
            <person name="Shimamura S."/>
            <person name="Takaki Y."/>
            <person name="Nagai Y."/>
            <person name="Toyoda A."/>
            <person name="Suzuki Y."/>
            <person name="Arimoto A."/>
            <person name="Ishii H."/>
            <person name="Satoh N."/>
            <person name="Nishiyama T."/>
            <person name="Hasebe M."/>
            <person name="Maruyama T."/>
            <person name="Minagawa J."/>
            <person name="Obokata J."/>
            <person name="Shigenobu S."/>
        </authorList>
    </citation>
    <scope>NUCLEOTIDE SEQUENCE [LARGE SCALE GENOMIC DNA]</scope>
</reference>
<evidence type="ECO:0000313" key="2">
    <source>
        <dbReference type="Proteomes" id="UP000735302"/>
    </source>
</evidence>
<sequence length="118" mass="13199">MPTLPQVREPVAILKSAIEGSLQISGRARWPLGIERTVERLPDIQTDDHTSSGQWSLVSGQQWTEVSIQDLIGSYLNVNVQSACEGRERLMRAKEEKPLKNGIRNGNIRSVSGMVRFQ</sequence>
<gene>
    <name evidence="1" type="ORF">PoB_000915400</name>
</gene>
<keyword evidence="2" id="KW-1185">Reference proteome</keyword>
<protein>
    <submittedName>
        <fullName evidence="1">Uncharacterized protein</fullName>
    </submittedName>
</protein>